<dbReference type="Proteomes" id="UP000009256">
    <property type="component" value="Chromosome"/>
</dbReference>
<sequence length="98" mass="11492">MRINVIIAKYQGVMQVKNEWLPIGSVVILKGGNKPLMIYGRKQFNSRTGHEFDYVACFYPEGNLSADYNIFFNKEDIDKVLFKGYECELEFELRKMLK</sequence>
<dbReference type="HOGENOM" id="CLU_158514_2_0_9"/>
<keyword evidence="2" id="KW-1185">Reference proteome</keyword>
<dbReference type="STRING" id="632335.Calkr_2028"/>
<evidence type="ECO:0000313" key="2">
    <source>
        <dbReference type="Proteomes" id="UP000009256"/>
    </source>
</evidence>
<organism evidence="1 2">
    <name type="scientific">Caldicellulosiruptor acetigenus (strain ATCC 700853 / DSM 12137 / I77R1B)</name>
    <name type="common">Caldicellulosiruptor kristjanssonii</name>
    <dbReference type="NCBI Taxonomy" id="632335"/>
    <lineage>
        <taxon>Bacteria</taxon>
        <taxon>Bacillati</taxon>
        <taxon>Bacillota</taxon>
        <taxon>Bacillota incertae sedis</taxon>
        <taxon>Caldicellulosiruptorales</taxon>
        <taxon>Caldicellulosiruptoraceae</taxon>
        <taxon>Caldicellulosiruptor</taxon>
    </lineage>
</organism>
<protein>
    <recommendedName>
        <fullName evidence="3">DUF4176 domain-containing protein</fullName>
    </recommendedName>
</protein>
<dbReference type="eggNOG" id="COG4495">
    <property type="taxonomic scope" value="Bacteria"/>
</dbReference>
<evidence type="ECO:0000313" key="1">
    <source>
        <dbReference type="EMBL" id="ADQ41500.1"/>
    </source>
</evidence>
<reference evidence="1 2" key="2">
    <citation type="journal article" date="2011" name="J. Bacteriol.">
        <title>Complete genome sequences for the anaerobic, extremely thermophilic plant biomass-degrading bacteria Caldicellulosiruptor hydrothermalis, Caldicellulosiruptor kristjanssonii, Caldicellulosiruptor kronotskyensis, Caldicellulosiruptor owensenis, and Caldicellulosiruptor lactoaceticus.</title>
        <authorList>
            <person name="Blumer-Schuette S.E."/>
            <person name="Ozdemir I."/>
            <person name="Mistry D."/>
            <person name="Lucas S."/>
            <person name="Lapidus A."/>
            <person name="Cheng J.F."/>
            <person name="Goodwin L.A."/>
            <person name="Pitluck S."/>
            <person name="Land M.L."/>
            <person name="Hauser L.J."/>
            <person name="Woyke T."/>
            <person name="Mikhailova N."/>
            <person name="Pati A."/>
            <person name="Kyrpides N.C."/>
            <person name="Ivanova N."/>
            <person name="Detter J.C."/>
            <person name="Walston-Davenport K."/>
            <person name="Han S."/>
            <person name="Adams M.W."/>
            <person name="Kelly R.M."/>
        </authorList>
    </citation>
    <scope>NUCLEOTIDE SEQUENCE [LARGE SCALE GENOMIC DNA]</scope>
    <source>
        <strain evidence="2">ATCC 700853 / DSM 12137 / I77R1B</strain>
    </source>
</reference>
<dbReference type="AlphaFoldDB" id="E4S566"/>
<reference key="1">
    <citation type="submission" date="2010-11" db="EMBL/GenBank/DDBJ databases">
        <title>Complete sequence of chromosome of Caldicellulosiruptor kristjanssonii 177R1B.</title>
        <authorList>
            <consortium name="US DOE Joint Genome Institute"/>
            <person name="Lucas S."/>
            <person name="Copeland A."/>
            <person name="Lapidus A."/>
            <person name="Cheng J.-F."/>
            <person name="Bruce D."/>
            <person name="Goodwin L."/>
            <person name="Pitluck S."/>
            <person name="Davenport K."/>
            <person name="Detter J.C."/>
            <person name="Han C."/>
            <person name="Tapia R."/>
            <person name="Land M."/>
            <person name="Hauser L."/>
            <person name="Jeffries C."/>
            <person name="Kyrpides N."/>
            <person name="Ivanova N."/>
            <person name="Mikhailova N."/>
            <person name="Blumer-Schuette S.E."/>
            <person name="Kelly R.M."/>
            <person name="Woyke T."/>
        </authorList>
    </citation>
    <scope>NUCLEOTIDE SEQUENCE</scope>
    <source>
        <strain>177R1B</strain>
    </source>
</reference>
<name>E4S566_CALA7</name>
<dbReference type="Pfam" id="PF13780">
    <property type="entry name" value="DUF4176"/>
    <property type="match status" value="1"/>
</dbReference>
<dbReference type="InterPro" id="IPR025233">
    <property type="entry name" value="DUF4176"/>
</dbReference>
<gene>
    <name evidence="1" type="ordered locus">Calkr_2028</name>
</gene>
<accession>E4S566</accession>
<evidence type="ECO:0008006" key="3">
    <source>
        <dbReference type="Google" id="ProtNLM"/>
    </source>
</evidence>
<proteinExistence type="predicted"/>
<dbReference type="KEGG" id="cki:Calkr_2028"/>
<dbReference type="EMBL" id="CP002326">
    <property type="protein sequence ID" value="ADQ41500.1"/>
    <property type="molecule type" value="Genomic_DNA"/>
</dbReference>